<protein>
    <submittedName>
        <fullName evidence="2">Uncharacterized protein</fullName>
    </submittedName>
</protein>
<keyword evidence="1" id="KW-0812">Transmembrane</keyword>
<name>A0A3B0VGX0_9ZZZZ</name>
<gene>
    <name evidence="2" type="ORF">MNBD_CHLOROFLEXI01-3385</name>
</gene>
<keyword evidence="1" id="KW-0472">Membrane</keyword>
<evidence type="ECO:0000256" key="1">
    <source>
        <dbReference type="SAM" id="Phobius"/>
    </source>
</evidence>
<feature type="transmembrane region" description="Helical" evidence="1">
    <location>
        <begin position="21"/>
        <end position="45"/>
    </location>
</feature>
<accession>A0A3B0VGX0</accession>
<evidence type="ECO:0000313" key="2">
    <source>
        <dbReference type="EMBL" id="VAW42775.1"/>
    </source>
</evidence>
<feature type="transmembrane region" description="Helical" evidence="1">
    <location>
        <begin position="65"/>
        <end position="98"/>
    </location>
</feature>
<dbReference type="AlphaFoldDB" id="A0A3B0VGX0"/>
<reference evidence="2" key="1">
    <citation type="submission" date="2018-06" db="EMBL/GenBank/DDBJ databases">
        <authorList>
            <person name="Zhirakovskaya E."/>
        </authorList>
    </citation>
    <scope>NUCLEOTIDE SEQUENCE</scope>
</reference>
<sequence>MTKEEPTLEKIVMTRLMRLNAAVSGLVTGVIFGLGIFIVTNWLIIKGGEDVGPHLALLDQFFLGYTVTFLGSLIGLLYGFIIGFILGYAVAFLYNFFLNLRHRQK</sequence>
<dbReference type="EMBL" id="UOEU01000952">
    <property type="protein sequence ID" value="VAW42775.1"/>
    <property type="molecule type" value="Genomic_DNA"/>
</dbReference>
<organism evidence="2">
    <name type="scientific">hydrothermal vent metagenome</name>
    <dbReference type="NCBI Taxonomy" id="652676"/>
    <lineage>
        <taxon>unclassified sequences</taxon>
        <taxon>metagenomes</taxon>
        <taxon>ecological metagenomes</taxon>
    </lineage>
</organism>
<proteinExistence type="predicted"/>
<keyword evidence="1" id="KW-1133">Transmembrane helix</keyword>